<keyword evidence="2 5" id="KW-0732">Signal</keyword>
<dbReference type="GO" id="GO:0005886">
    <property type="term" value="C:plasma membrane"/>
    <property type="evidence" value="ECO:0007669"/>
    <property type="project" value="TreeGrafter"/>
</dbReference>
<evidence type="ECO:0000256" key="4">
    <source>
        <dbReference type="ARBA" id="ARBA00023170"/>
    </source>
</evidence>
<dbReference type="SUPFAM" id="SSF49265">
    <property type="entry name" value="Fibronectin type III"/>
    <property type="match status" value="2"/>
</dbReference>
<dbReference type="STRING" id="240159.A0A4U5VCY3"/>
<dbReference type="PANTHER" id="PTHR20859">
    <property type="entry name" value="INTERFERON/INTERLEUKIN RECEPTOR"/>
    <property type="match status" value="1"/>
</dbReference>
<comment type="similarity">
    <text evidence="1">Belongs to the type II cytokine receptor family.</text>
</comment>
<accession>A0A4U5VCY3</accession>
<evidence type="ECO:0000256" key="3">
    <source>
        <dbReference type="ARBA" id="ARBA00023157"/>
    </source>
</evidence>
<evidence type="ECO:0000256" key="1">
    <source>
        <dbReference type="ARBA" id="ARBA00005399"/>
    </source>
</evidence>
<dbReference type="CDD" id="cd00063">
    <property type="entry name" value="FN3"/>
    <property type="match status" value="1"/>
</dbReference>
<organism evidence="7 8">
    <name type="scientific">Collichthys lucidus</name>
    <name type="common">Big head croaker</name>
    <name type="synonym">Sciaena lucida</name>
    <dbReference type="NCBI Taxonomy" id="240159"/>
    <lineage>
        <taxon>Eukaryota</taxon>
        <taxon>Metazoa</taxon>
        <taxon>Chordata</taxon>
        <taxon>Craniata</taxon>
        <taxon>Vertebrata</taxon>
        <taxon>Euteleostomi</taxon>
        <taxon>Actinopterygii</taxon>
        <taxon>Neopterygii</taxon>
        <taxon>Teleostei</taxon>
        <taxon>Neoteleostei</taxon>
        <taxon>Acanthomorphata</taxon>
        <taxon>Eupercaria</taxon>
        <taxon>Sciaenidae</taxon>
        <taxon>Collichthys</taxon>
    </lineage>
</organism>
<reference evidence="7 8" key="1">
    <citation type="submission" date="2019-01" db="EMBL/GenBank/DDBJ databases">
        <title>Genome Assembly of Collichthys lucidus.</title>
        <authorList>
            <person name="Cai M."/>
            <person name="Xiao S."/>
        </authorList>
    </citation>
    <scope>NUCLEOTIDE SEQUENCE [LARGE SCALE GENOMIC DNA]</scope>
    <source>
        <strain evidence="7">JT15FE1705JMU</strain>
        <tissue evidence="7">Muscle</tissue>
    </source>
</reference>
<dbReference type="PANTHER" id="PTHR20859:SF53">
    <property type="entry name" value="INTERLEUKIN-22 RECEPTOR SUBUNIT ALPHA-1"/>
    <property type="match status" value="1"/>
</dbReference>
<evidence type="ECO:0000256" key="2">
    <source>
        <dbReference type="ARBA" id="ARBA00022729"/>
    </source>
</evidence>
<dbReference type="InterPro" id="IPR036116">
    <property type="entry name" value="FN3_sf"/>
</dbReference>
<dbReference type="EMBL" id="CM014094">
    <property type="protein sequence ID" value="TKS85806.1"/>
    <property type="molecule type" value="Genomic_DNA"/>
</dbReference>
<proteinExistence type="inferred from homology"/>
<evidence type="ECO:0000313" key="7">
    <source>
        <dbReference type="EMBL" id="TKS85806.1"/>
    </source>
</evidence>
<dbReference type="GO" id="GO:0004896">
    <property type="term" value="F:cytokine receptor activity"/>
    <property type="evidence" value="ECO:0007669"/>
    <property type="project" value="TreeGrafter"/>
</dbReference>
<dbReference type="AlphaFoldDB" id="A0A4U5VCY3"/>
<keyword evidence="3" id="KW-1015">Disulfide bond</keyword>
<sequence>MNRLLLGAVLLENLSVTVQVPMMLAPPTNVRFNSLDYKNILVWTPPTNSTTLQYYVQWKIYGEAQWLDVKGCQGIHRHHCDLSAVTSDTREWYYARVHASSLPASKSNWALSPRFSPRWDTVISPPVLRLNVTEEGIVEVYKLDCCSNKLPLKELNQKAVYCLQAQTVILLQAKSSAQATSIRENMLRACIFVRLLSVLHTDQLDSIVIRVKGNLLAVTKDYQMRSQVSAVAEQSPEATNILRHHDDPECLDSSFNSPSLPRRLQP</sequence>
<evidence type="ECO:0000256" key="5">
    <source>
        <dbReference type="SAM" id="SignalP"/>
    </source>
</evidence>
<dbReference type="Proteomes" id="UP000298787">
    <property type="component" value="Chromosome 17"/>
</dbReference>
<feature type="signal peptide" evidence="5">
    <location>
        <begin position="1"/>
        <end position="19"/>
    </location>
</feature>
<dbReference type="InterPro" id="IPR003961">
    <property type="entry name" value="FN3_dom"/>
</dbReference>
<dbReference type="FunFam" id="2.60.40.10:FF:000348">
    <property type="entry name" value="Interleukin 20 receptor subunit alpha"/>
    <property type="match status" value="1"/>
</dbReference>
<evidence type="ECO:0000259" key="6">
    <source>
        <dbReference type="Pfam" id="PF01108"/>
    </source>
</evidence>
<keyword evidence="4 7" id="KW-0675">Receptor</keyword>
<protein>
    <submittedName>
        <fullName evidence="7">Interleukin-20 receptor subunit alpha</fullName>
    </submittedName>
</protein>
<dbReference type="InterPro" id="IPR050650">
    <property type="entry name" value="Type-II_Cytokine-TF_Rcpt"/>
</dbReference>
<name>A0A4U5VCY3_COLLU</name>
<keyword evidence="8" id="KW-1185">Reference proteome</keyword>
<dbReference type="InterPro" id="IPR013783">
    <property type="entry name" value="Ig-like_fold"/>
</dbReference>
<dbReference type="Pfam" id="PF01108">
    <property type="entry name" value="Tissue_fac"/>
    <property type="match status" value="1"/>
</dbReference>
<feature type="domain" description="Fibronectin type-III" evidence="6">
    <location>
        <begin position="13"/>
        <end position="109"/>
    </location>
</feature>
<feature type="chain" id="PRO_5020368184" evidence="5">
    <location>
        <begin position="20"/>
        <end position="266"/>
    </location>
</feature>
<gene>
    <name evidence="7" type="ORF">D9C73_019536</name>
</gene>
<dbReference type="Gene3D" id="2.60.40.10">
    <property type="entry name" value="Immunoglobulins"/>
    <property type="match status" value="1"/>
</dbReference>
<evidence type="ECO:0000313" key="8">
    <source>
        <dbReference type="Proteomes" id="UP000298787"/>
    </source>
</evidence>